<organism evidence="4 5">
    <name type="scientific">Corallococcus exercitus</name>
    <dbReference type="NCBI Taxonomy" id="2316736"/>
    <lineage>
        <taxon>Bacteria</taxon>
        <taxon>Pseudomonadati</taxon>
        <taxon>Myxococcota</taxon>
        <taxon>Myxococcia</taxon>
        <taxon>Myxococcales</taxon>
        <taxon>Cystobacterineae</taxon>
        <taxon>Myxococcaceae</taxon>
        <taxon>Corallococcus</taxon>
    </lineage>
</organism>
<accession>A0A7Y4JUX6</accession>
<gene>
    <name evidence="4" type="ORF">HNS30_16580</name>
</gene>
<dbReference type="SUPFAM" id="SSF51126">
    <property type="entry name" value="Pectin lyase-like"/>
    <property type="match status" value="1"/>
</dbReference>
<dbReference type="InterPro" id="IPR039448">
    <property type="entry name" value="Beta_helix"/>
</dbReference>
<evidence type="ECO:0000313" key="4">
    <source>
        <dbReference type="EMBL" id="NOK10652.1"/>
    </source>
</evidence>
<reference evidence="4 5" key="1">
    <citation type="submission" date="2020-05" db="EMBL/GenBank/DDBJ databases">
        <authorList>
            <person name="Whitworth D."/>
        </authorList>
    </citation>
    <scope>NUCLEOTIDE SEQUENCE [LARGE SCALE GENOMIC DNA]</scope>
    <source>
        <strain evidence="4 5">CA046A</strain>
    </source>
</reference>
<proteinExistence type="predicted"/>
<dbReference type="Pfam" id="PF13229">
    <property type="entry name" value="Beta_helix"/>
    <property type="match status" value="1"/>
</dbReference>
<dbReference type="InterPro" id="IPR022442">
    <property type="entry name" value="SO_2930-like_dom"/>
</dbReference>
<dbReference type="Gene3D" id="2.160.20.10">
    <property type="entry name" value="Single-stranded right-handed beta-helix, Pectin lyase-like"/>
    <property type="match status" value="1"/>
</dbReference>
<dbReference type="InterPro" id="IPR011050">
    <property type="entry name" value="Pectin_lyase_fold/virulence"/>
</dbReference>
<name>A0A7Y4JUX6_9BACT</name>
<dbReference type="EMBL" id="JABFJW010000116">
    <property type="protein sequence ID" value="NOK10652.1"/>
    <property type="molecule type" value="Genomic_DNA"/>
</dbReference>
<keyword evidence="2" id="KW-0732">Signal</keyword>
<evidence type="ECO:0000256" key="1">
    <source>
        <dbReference type="SAM" id="MobiDB-lite"/>
    </source>
</evidence>
<feature type="signal peptide" evidence="2">
    <location>
        <begin position="1"/>
        <end position="27"/>
    </location>
</feature>
<dbReference type="SMART" id="SM00710">
    <property type="entry name" value="PbH1"/>
    <property type="match status" value="6"/>
</dbReference>
<comment type="caution">
    <text evidence="4">The sequence shown here is derived from an EMBL/GenBank/DDBJ whole genome shotgun (WGS) entry which is preliminary data.</text>
</comment>
<dbReference type="Proteomes" id="UP000528460">
    <property type="component" value="Unassembled WGS sequence"/>
</dbReference>
<feature type="domain" description="Right handed beta helix" evidence="3">
    <location>
        <begin position="169"/>
        <end position="325"/>
    </location>
</feature>
<protein>
    <recommendedName>
        <fullName evidence="3">Right handed beta helix domain-containing protein</fullName>
    </recommendedName>
</protein>
<evidence type="ECO:0000256" key="2">
    <source>
        <dbReference type="SAM" id="SignalP"/>
    </source>
</evidence>
<dbReference type="NCBIfam" id="TIGR03805">
    <property type="entry name" value="beta_helix_1"/>
    <property type="match status" value="1"/>
</dbReference>
<dbReference type="PROSITE" id="PS51257">
    <property type="entry name" value="PROKAR_LIPOPROTEIN"/>
    <property type="match status" value="1"/>
</dbReference>
<dbReference type="RefSeq" id="WP_171415367.1">
    <property type="nucleotide sequence ID" value="NZ_JABFJW010000116.1"/>
</dbReference>
<dbReference type="InterPro" id="IPR006626">
    <property type="entry name" value="PbH1"/>
</dbReference>
<feature type="region of interest" description="Disordered" evidence="1">
    <location>
        <begin position="26"/>
        <end position="65"/>
    </location>
</feature>
<evidence type="ECO:0000313" key="5">
    <source>
        <dbReference type="Proteomes" id="UP000528460"/>
    </source>
</evidence>
<feature type="chain" id="PRO_5031452905" description="Right handed beta helix domain-containing protein" evidence="2">
    <location>
        <begin position="28"/>
        <end position="517"/>
    </location>
</feature>
<evidence type="ECO:0000259" key="3">
    <source>
        <dbReference type="Pfam" id="PF13229"/>
    </source>
</evidence>
<sequence>MPRLQWTRATSATLLALVGALSLTACSDDDDTTPDSGVKVDAGTTTDAGSDAGPTDAGSDAGSVDTGIPWDGGSAGTFSCEGKAQTTLNFAPGQEEALQDQVNTLAECTTITLAPGTYTFDNAITIRQNGITLMGAGKGAKGEGTGGASSTVLVFTNAAANSNGLDVVGNRFTVSGLAVWNAKKDAIRVESSTDVVMRSVRTEWAEANKESNGKYGLYPVKSKYVLIEDCEAYNAADAGIYVGQTQYAVVRNSVAKQNVAGIEIENTKYAYVLGNTAQDNTTGLVVFDLPGNPIKGTDIRVKNNIITGNNRNNFASVQSSSSTVSQVPAGTGTFLLASRRVELTGNTWGNNNTVDVAVLSGLAIEKDPTQWVAGGLNFASADISIHDNTFQGGSGDNVDNGNTSQSLRPLGAALAALYAYGETQGTLSVEHLLWDGLDPFGHDRAQLNPINICFANNTLPTGTTTAIVDLDLQAAATLAGQGNLPGAWAKTRHYAANKAEFNCSGFSPALTIGDFIQ</sequence>
<dbReference type="InterPro" id="IPR012334">
    <property type="entry name" value="Pectin_lyas_fold"/>
</dbReference>
<dbReference type="AlphaFoldDB" id="A0A7Y4JUX6"/>